<reference evidence="2" key="1">
    <citation type="journal article" date="2018" name="DNA Res.">
        <title>Multiple hybrid de novo genome assembly of finger millet, an orphan allotetraploid crop.</title>
        <authorList>
            <person name="Hatakeyama M."/>
            <person name="Aluri S."/>
            <person name="Balachadran M.T."/>
            <person name="Sivarajan S.R."/>
            <person name="Patrignani A."/>
            <person name="Gruter S."/>
            <person name="Poveda L."/>
            <person name="Shimizu-Inatsugi R."/>
            <person name="Baeten J."/>
            <person name="Francoijs K.J."/>
            <person name="Nataraja K.N."/>
            <person name="Reddy Y.A.N."/>
            <person name="Phadnis S."/>
            <person name="Ravikumar R.L."/>
            <person name="Schlapbach R."/>
            <person name="Sreeman S.M."/>
            <person name="Shimizu K.K."/>
        </authorList>
    </citation>
    <scope>NUCLEOTIDE SEQUENCE</scope>
</reference>
<keyword evidence="3" id="KW-1185">Reference proteome</keyword>
<comment type="caution">
    <text evidence="2">The sequence shown here is derived from an EMBL/GenBank/DDBJ whole genome shotgun (WGS) entry which is preliminary data.</text>
</comment>
<accession>A0AAV5EVA6</accession>
<evidence type="ECO:0000313" key="2">
    <source>
        <dbReference type="EMBL" id="GJN26145.1"/>
    </source>
</evidence>
<dbReference type="EMBL" id="BQKI01000079">
    <property type="protein sequence ID" value="GJN26145.1"/>
    <property type="molecule type" value="Genomic_DNA"/>
</dbReference>
<protein>
    <submittedName>
        <fullName evidence="2">Uncharacterized protein</fullName>
    </submittedName>
</protein>
<proteinExistence type="predicted"/>
<evidence type="ECO:0000313" key="3">
    <source>
        <dbReference type="Proteomes" id="UP001054889"/>
    </source>
</evidence>
<feature type="compositionally biased region" description="Pro residues" evidence="1">
    <location>
        <begin position="60"/>
        <end position="69"/>
    </location>
</feature>
<dbReference type="AlphaFoldDB" id="A0AAV5EVA6"/>
<dbReference type="Proteomes" id="UP001054889">
    <property type="component" value="Unassembled WGS sequence"/>
</dbReference>
<sequence>MAVSPPGQRGRWSKQPPGQRGRWSKQVRRRDPGGRGAGRDPAAPGLPPDALLRRLQVHRPPAPRQPTPHHPLRDSTAPLDPDDSVC</sequence>
<feature type="compositionally biased region" description="Low complexity" evidence="1">
    <location>
        <begin position="39"/>
        <end position="54"/>
    </location>
</feature>
<feature type="region of interest" description="Disordered" evidence="1">
    <location>
        <begin position="1"/>
        <end position="86"/>
    </location>
</feature>
<reference evidence="2" key="2">
    <citation type="submission" date="2021-12" db="EMBL/GenBank/DDBJ databases">
        <title>Resequencing data analysis of finger millet.</title>
        <authorList>
            <person name="Hatakeyama M."/>
            <person name="Aluri S."/>
            <person name="Balachadran M.T."/>
            <person name="Sivarajan S.R."/>
            <person name="Poveda L."/>
            <person name="Shimizu-Inatsugi R."/>
            <person name="Schlapbach R."/>
            <person name="Sreeman S.M."/>
            <person name="Shimizu K.K."/>
        </authorList>
    </citation>
    <scope>NUCLEOTIDE SEQUENCE</scope>
</reference>
<evidence type="ECO:0000256" key="1">
    <source>
        <dbReference type="SAM" id="MobiDB-lite"/>
    </source>
</evidence>
<organism evidence="2 3">
    <name type="scientific">Eleusine coracana subsp. coracana</name>
    <dbReference type="NCBI Taxonomy" id="191504"/>
    <lineage>
        <taxon>Eukaryota</taxon>
        <taxon>Viridiplantae</taxon>
        <taxon>Streptophyta</taxon>
        <taxon>Embryophyta</taxon>
        <taxon>Tracheophyta</taxon>
        <taxon>Spermatophyta</taxon>
        <taxon>Magnoliopsida</taxon>
        <taxon>Liliopsida</taxon>
        <taxon>Poales</taxon>
        <taxon>Poaceae</taxon>
        <taxon>PACMAD clade</taxon>
        <taxon>Chloridoideae</taxon>
        <taxon>Cynodonteae</taxon>
        <taxon>Eleusininae</taxon>
        <taxon>Eleusine</taxon>
    </lineage>
</organism>
<name>A0AAV5EVA6_ELECO</name>
<gene>
    <name evidence="2" type="primary">gb14053</name>
    <name evidence="2" type="ORF">PR202_gb14053</name>
</gene>